<sequence>MPREVRTTRLPDMDPALRPGYVAGMKFHQDFLRNATDEQFNGIMDTLKHSKGTMMMETLRDVGWDKDVDLAFVYALDHTDFFARPWENQLSKVEAHKRMDEWNKAVDEYIEVKGDKRPRFDIELKAKIGADGGPLYRHCEAEGCTKVEQRDVEKMKCCSGCKKIFYCSEACQTNDWKEHKRYCKSKSHRVQQLDSQSIMEKLVAGVQVMNGMMFGQSGGLTMPGGLLELD</sequence>
<comment type="caution">
    <text evidence="1">The sequence shown here is derived from an EMBL/GenBank/DDBJ whole genome shotgun (WGS) entry which is preliminary data.</text>
</comment>
<evidence type="ECO:0000313" key="1">
    <source>
        <dbReference type="EMBL" id="KAJ3551211.1"/>
    </source>
</evidence>
<gene>
    <name evidence="1" type="ORF">NM688_g4836</name>
</gene>
<protein>
    <submittedName>
        <fullName evidence="1">Uncharacterized protein</fullName>
    </submittedName>
</protein>
<keyword evidence="2" id="KW-1185">Reference proteome</keyword>
<reference evidence="1" key="1">
    <citation type="submission" date="2022-07" db="EMBL/GenBank/DDBJ databases">
        <title>Genome Sequence of Phlebia brevispora.</title>
        <authorList>
            <person name="Buettner E."/>
        </authorList>
    </citation>
    <scope>NUCLEOTIDE SEQUENCE</scope>
    <source>
        <strain evidence="1">MPL23</strain>
    </source>
</reference>
<organism evidence="1 2">
    <name type="scientific">Phlebia brevispora</name>
    <dbReference type="NCBI Taxonomy" id="194682"/>
    <lineage>
        <taxon>Eukaryota</taxon>
        <taxon>Fungi</taxon>
        <taxon>Dikarya</taxon>
        <taxon>Basidiomycota</taxon>
        <taxon>Agaricomycotina</taxon>
        <taxon>Agaricomycetes</taxon>
        <taxon>Polyporales</taxon>
        <taxon>Meruliaceae</taxon>
        <taxon>Phlebia</taxon>
    </lineage>
</organism>
<dbReference type="Proteomes" id="UP001148662">
    <property type="component" value="Unassembled WGS sequence"/>
</dbReference>
<evidence type="ECO:0000313" key="2">
    <source>
        <dbReference type="Proteomes" id="UP001148662"/>
    </source>
</evidence>
<name>A0ACC1T1T9_9APHY</name>
<proteinExistence type="predicted"/>
<dbReference type="EMBL" id="JANHOG010000837">
    <property type="protein sequence ID" value="KAJ3551211.1"/>
    <property type="molecule type" value="Genomic_DNA"/>
</dbReference>
<accession>A0ACC1T1T9</accession>